<dbReference type="KEGG" id="egt:105948704"/>
<feature type="chain" id="PRO_5019616356" description="Germin-like protein" evidence="11">
    <location>
        <begin position="25"/>
        <end position="222"/>
    </location>
</feature>
<feature type="domain" description="Cupin type-1" evidence="12">
    <location>
        <begin position="63"/>
        <end position="215"/>
    </location>
</feature>
<evidence type="ECO:0000256" key="3">
    <source>
        <dbReference type="ARBA" id="ARBA00022523"/>
    </source>
</evidence>
<dbReference type="PRINTS" id="PR00325">
    <property type="entry name" value="GERMIN"/>
</dbReference>
<evidence type="ECO:0000256" key="6">
    <source>
        <dbReference type="ARBA" id="ARBA00023157"/>
    </source>
</evidence>
<comment type="similarity">
    <text evidence="2 11">Belongs to the germin family.</text>
</comment>
<evidence type="ECO:0000256" key="5">
    <source>
        <dbReference type="ARBA" id="ARBA00022723"/>
    </source>
</evidence>
<dbReference type="CDD" id="cd02241">
    <property type="entry name" value="cupin_OxOx"/>
    <property type="match status" value="1"/>
</dbReference>
<dbReference type="InterPro" id="IPR011051">
    <property type="entry name" value="RmlC_Cupin_sf"/>
</dbReference>
<dbReference type="AlphaFoldDB" id="A0A022PRZ3"/>
<evidence type="ECO:0000313" key="14">
    <source>
        <dbReference type="Proteomes" id="UP000030748"/>
    </source>
</evidence>
<sequence length="222" mass="24023">MANVMLLFLSILAIINRTTLIVLAHEPSPLQDFCVADFKNPVRVNGFACLDQKQVTADNFLFRGLNIAGNTSNPLGVFVNRPTVLEIPGLNTLGISTVRVDYSPQGLVPPHRHPRATEILTVLEGTVLAGFITSDNGPENRLISKVLHKGDAFVFPFGLVHFQQNVGEENAVTIAFLSGQNPGVIPIANSVFGSDPPINSDVLAKAFKIDKSVVNKLRAPYK</sequence>
<proteinExistence type="inferred from homology"/>
<dbReference type="InterPro" id="IPR006045">
    <property type="entry name" value="Cupin_1"/>
</dbReference>
<dbReference type="PANTHER" id="PTHR31238">
    <property type="entry name" value="GERMIN-LIKE PROTEIN SUBFAMILY 3 MEMBER 3"/>
    <property type="match status" value="1"/>
</dbReference>
<keyword evidence="14" id="KW-1185">Reference proteome</keyword>
<organism evidence="13 14">
    <name type="scientific">Erythranthe guttata</name>
    <name type="common">Yellow monkey flower</name>
    <name type="synonym">Mimulus guttatus</name>
    <dbReference type="NCBI Taxonomy" id="4155"/>
    <lineage>
        <taxon>Eukaryota</taxon>
        <taxon>Viridiplantae</taxon>
        <taxon>Streptophyta</taxon>
        <taxon>Embryophyta</taxon>
        <taxon>Tracheophyta</taxon>
        <taxon>Spermatophyta</taxon>
        <taxon>Magnoliopsida</taxon>
        <taxon>eudicotyledons</taxon>
        <taxon>Gunneridae</taxon>
        <taxon>Pentapetalae</taxon>
        <taxon>asterids</taxon>
        <taxon>lamiids</taxon>
        <taxon>Lamiales</taxon>
        <taxon>Phrymaceae</taxon>
        <taxon>Erythranthe</taxon>
    </lineage>
</organism>
<evidence type="ECO:0000256" key="9">
    <source>
        <dbReference type="PIRSR" id="PIRSR601929-2"/>
    </source>
</evidence>
<name>A0A022PRZ3_ERYGU</name>
<dbReference type="EMBL" id="KI632305">
    <property type="protein sequence ID" value="EYU19107.1"/>
    <property type="molecule type" value="Genomic_DNA"/>
</dbReference>
<dbReference type="PhylomeDB" id="A0A022PRZ3"/>
<comment type="subcellular location">
    <subcellularLocation>
        <location evidence="1 11">Secreted</location>
        <location evidence="1 11">Extracellular space</location>
        <location evidence="1 11">Apoplast</location>
    </subcellularLocation>
</comment>
<feature type="binding site" evidence="8">
    <location>
        <position position="118"/>
    </location>
    <ligand>
        <name>oxalate</name>
        <dbReference type="ChEBI" id="CHEBI:30623"/>
    </ligand>
</feature>
<protein>
    <recommendedName>
        <fullName evidence="11">Germin-like protein</fullName>
    </recommendedName>
</protein>
<dbReference type="GO" id="GO:0048046">
    <property type="term" value="C:apoplast"/>
    <property type="evidence" value="ECO:0007669"/>
    <property type="project" value="UniProtKB-SubCell"/>
</dbReference>
<dbReference type="FunFam" id="2.60.120.10:FF:000005">
    <property type="entry name" value="Germin-like protein subfamily 1 member 8"/>
    <property type="match status" value="1"/>
</dbReference>
<keyword evidence="11" id="KW-0732">Signal</keyword>
<dbReference type="OMA" id="MASMQPR"/>
<feature type="signal peptide" evidence="11">
    <location>
        <begin position="1"/>
        <end position="24"/>
    </location>
</feature>
<evidence type="ECO:0000256" key="11">
    <source>
        <dbReference type="RuleBase" id="RU366015"/>
    </source>
</evidence>
<dbReference type="Proteomes" id="UP000030748">
    <property type="component" value="Unassembled WGS sequence"/>
</dbReference>
<feature type="binding site" evidence="9">
    <location>
        <position position="161"/>
    </location>
    <ligand>
        <name>Mn(2+)</name>
        <dbReference type="ChEBI" id="CHEBI:29035"/>
    </ligand>
</feature>
<keyword evidence="5 8" id="KW-0479">Metal-binding</keyword>
<feature type="disulfide bond" evidence="10">
    <location>
        <begin position="34"/>
        <end position="49"/>
    </location>
</feature>
<accession>A0A022PRZ3</accession>
<dbReference type="Gene3D" id="2.60.120.10">
    <property type="entry name" value="Jelly Rolls"/>
    <property type="match status" value="1"/>
</dbReference>
<dbReference type="SMART" id="SM00835">
    <property type="entry name" value="Cupin_1"/>
    <property type="match status" value="1"/>
</dbReference>
<evidence type="ECO:0000256" key="10">
    <source>
        <dbReference type="PIRSR" id="PIRSR601929-3"/>
    </source>
</evidence>
<evidence type="ECO:0000256" key="8">
    <source>
        <dbReference type="PIRSR" id="PIRSR601929-1"/>
    </source>
</evidence>
<evidence type="ECO:0000256" key="7">
    <source>
        <dbReference type="ARBA" id="ARBA00023211"/>
    </source>
</evidence>
<evidence type="ECO:0000256" key="2">
    <source>
        <dbReference type="ARBA" id="ARBA00007456"/>
    </source>
</evidence>
<dbReference type="SUPFAM" id="SSF51182">
    <property type="entry name" value="RmlC-like cupins"/>
    <property type="match status" value="1"/>
</dbReference>
<keyword evidence="6 10" id="KW-1015">Disulfide bond</keyword>
<dbReference type="InterPro" id="IPR014710">
    <property type="entry name" value="RmlC-like_jellyroll"/>
</dbReference>
<feature type="binding site" evidence="9">
    <location>
        <position position="113"/>
    </location>
    <ligand>
        <name>Mn(2+)</name>
        <dbReference type="ChEBI" id="CHEBI:29035"/>
    </ligand>
</feature>
<gene>
    <name evidence="13" type="ORF">MIMGU_mgv1a020643mg</name>
</gene>
<dbReference type="InterPro" id="IPR001929">
    <property type="entry name" value="Germin"/>
</dbReference>
<dbReference type="GO" id="GO:0030145">
    <property type="term" value="F:manganese ion binding"/>
    <property type="evidence" value="ECO:0007669"/>
    <property type="project" value="UniProtKB-UniRule"/>
</dbReference>
<keyword evidence="3 11" id="KW-0052">Apoplast</keyword>
<evidence type="ECO:0000256" key="1">
    <source>
        <dbReference type="ARBA" id="ARBA00004271"/>
    </source>
</evidence>
<keyword evidence="4 11" id="KW-0964">Secreted</keyword>
<feature type="binding site" evidence="8">
    <location>
        <position position="113"/>
    </location>
    <ligand>
        <name>oxalate</name>
        <dbReference type="ChEBI" id="CHEBI:30623"/>
    </ligand>
</feature>
<dbReference type="eggNOG" id="ENOG502QQ4A">
    <property type="taxonomic scope" value="Eukaryota"/>
</dbReference>
<feature type="binding site" evidence="9">
    <location>
        <position position="118"/>
    </location>
    <ligand>
        <name>Mn(2+)</name>
        <dbReference type="ChEBI" id="CHEBI:29035"/>
    </ligand>
</feature>
<dbReference type="Pfam" id="PF00190">
    <property type="entry name" value="Cupin_1"/>
    <property type="match status" value="1"/>
</dbReference>
<evidence type="ECO:0000313" key="13">
    <source>
        <dbReference type="EMBL" id="EYU19107.1"/>
    </source>
</evidence>
<dbReference type="InterPro" id="IPR019780">
    <property type="entry name" value="Germin_Mn-BS"/>
</dbReference>
<evidence type="ECO:0000259" key="12">
    <source>
        <dbReference type="SMART" id="SM00835"/>
    </source>
</evidence>
<evidence type="ECO:0000256" key="4">
    <source>
        <dbReference type="ARBA" id="ARBA00022525"/>
    </source>
</evidence>
<keyword evidence="7 8" id="KW-0464">Manganese</keyword>
<reference evidence="13 14" key="1">
    <citation type="journal article" date="2013" name="Proc. Natl. Acad. Sci. U.S.A.">
        <title>Fine-scale variation in meiotic recombination in Mimulus inferred from population shotgun sequencing.</title>
        <authorList>
            <person name="Hellsten U."/>
            <person name="Wright K.M."/>
            <person name="Jenkins J."/>
            <person name="Shu S."/>
            <person name="Yuan Y."/>
            <person name="Wessler S.R."/>
            <person name="Schmutz J."/>
            <person name="Willis J.H."/>
            <person name="Rokhsar D.S."/>
        </authorList>
    </citation>
    <scope>NUCLEOTIDE SEQUENCE [LARGE SCALE GENOMIC DNA]</scope>
    <source>
        <strain evidence="14">cv. DUN x IM62</strain>
    </source>
</reference>
<dbReference type="PROSITE" id="PS00725">
    <property type="entry name" value="GERMIN"/>
    <property type="match status" value="1"/>
</dbReference>
<dbReference type="OrthoDB" id="1921208at2759"/>
<feature type="binding site" evidence="9">
    <location>
        <position position="111"/>
    </location>
    <ligand>
        <name>Mn(2+)</name>
        <dbReference type="ChEBI" id="CHEBI:29035"/>
    </ligand>
</feature>